<protein>
    <submittedName>
        <fullName evidence="2">YeeE/YedE family protein</fullName>
    </submittedName>
</protein>
<accession>A0A3N5Y9X5</accession>
<keyword evidence="1" id="KW-0472">Membrane</keyword>
<gene>
    <name evidence="2" type="ORF">DRW07_01865</name>
</gene>
<evidence type="ECO:0000313" key="3">
    <source>
        <dbReference type="Proteomes" id="UP000275281"/>
    </source>
</evidence>
<dbReference type="EMBL" id="RPOK01000001">
    <property type="protein sequence ID" value="RPJ68179.1"/>
    <property type="molecule type" value="Genomic_DNA"/>
</dbReference>
<keyword evidence="3" id="KW-1185">Reference proteome</keyword>
<dbReference type="Pfam" id="PF20398">
    <property type="entry name" value="DUF6691"/>
    <property type="match status" value="1"/>
</dbReference>
<proteinExistence type="predicted"/>
<evidence type="ECO:0000313" key="2">
    <source>
        <dbReference type="EMBL" id="RPJ68179.1"/>
    </source>
</evidence>
<reference evidence="2 3" key="1">
    <citation type="submission" date="2018-11" db="EMBL/GenBank/DDBJ databases">
        <authorList>
            <person name="Ye M.-Q."/>
            <person name="Du Z.-J."/>
        </authorList>
    </citation>
    <scope>NUCLEOTIDE SEQUENCE [LARGE SCALE GENOMIC DNA]</scope>
    <source>
        <strain evidence="2 3">U0105</strain>
    </source>
</reference>
<dbReference type="OrthoDB" id="9790409at2"/>
<feature type="transmembrane region" description="Helical" evidence="1">
    <location>
        <begin position="118"/>
        <end position="135"/>
    </location>
</feature>
<organism evidence="2 3">
    <name type="scientific">Alteromonas sediminis</name>
    <dbReference type="NCBI Taxonomy" id="2259342"/>
    <lineage>
        <taxon>Bacteria</taxon>
        <taxon>Pseudomonadati</taxon>
        <taxon>Pseudomonadota</taxon>
        <taxon>Gammaproteobacteria</taxon>
        <taxon>Alteromonadales</taxon>
        <taxon>Alteromonadaceae</taxon>
        <taxon>Alteromonas/Salinimonas group</taxon>
        <taxon>Alteromonas</taxon>
    </lineage>
</organism>
<dbReference type="AlphaFoldDB" id="A0A3N5Y9X5"/>
<keyword evidence="1" id="KW-0812">Transmembrane</keyword>
<keyword evidence="1" id="KW-1133">Transmembrane helix</keyword>
<comment type="caution">
    <text evidence="2">The sequence shown here is derived from an EMBL/GenBank/DDBJ whole genome shotgun (WGS) entry which is preliminary data.</text>
</comment>
<feature type="transmembrane region" description="Helical" evidence="1">
    <location>
        <begin position="41"/>
        <end position="60"/>
    </location>
</feature>
<dbReference type="RefSeq" id="WP_124026181.1">
    <property type="nucleotide sequence ID" value="NZ_JBHRSN010000005.1"/>
</dbReference>
<name>A0A3N5Y9X5_9ALTE</name>
<dbReference type="InterPro" id="IPR046513">
    <property type="entry name" value="DUF6691"/>
</dbReference>
<sequence>MNFLFALLAGIGFGMGLTISGMVDPQKVLGFLDVAGDWDASLAFVMGGALMVFIPGFQIVKKQLTSPLFEKSFFLPSANSIDKPLVIGAVLFGIGWGLSGICPGPAIANISGMEDKVFGFILAMLIGMIVARRINAK</sequence>
<feature type="transmembrane region" description="Helical" evidence="1">
    <location>
        <begin position="81"/>
        <end position="98"/>
    </location>
</feature>
<dbReference type="Proteomes" id="UP000275281">
    <property type="component" value="Unassembled WGS sequence"/>
</dbReference>
<evidence type="ECO:0000256" key="1">
    <source>
        <dbReference type="SAM" id="Phobius"/>
    </source>
</evidence>